<gene>
    <name evidence="1" type="ORF">mMyoMyo1_010947</name>
</gene>
<proteinExistence type="predicted"/>
<dbReference type="InterPro" id="IPR036397">
    <property type="entry name" value="RNaseH_sf"/>
</dbReference>
<dbReference type="Proteomes" id="UP000527355">
    <property type="component" value="Unassembled WGS sequence"/>
</dbReference>
<reference evidence="1 2" key="1">
    <citation type="journal article" date="2020" name="Nature">
        <title>Six reference-quality genomes reveal evolution of bat adaptations.</title>
        <authorList>
            <person name="Jebb D."/>
            <person name="Huang Z."/>
            <person name="Pippel M."/>
            <person name="Hughes G.M."/>
            <person name="Lavrichenko K."/>
            <person name="Devanna P."/>
            <person name="Winkler S."/>
            <person name="Jermiin L.S."/>
            <person name="Skirmuntt E.C."/>
            <person name="Katzourakis A."/>
            <person name="Burkitt-Gray L."/>
            <person name="Ray D.A."/>
            <person name="Sullivan K.A.M."/>
            <person name="Roscito J.G."/>
            <person name="Kirilenko B.M."/>
            <person name="Davalos L.M."/>
            <person name="Corthals A.P."/>
            <person name="Power M.L."/>
            <person name="Jones G."/>
            <person name="Ransome R.D."/>
            <person name="Dechmann D.K.N."/>
            <person name="Locatelli A.G."/>
            <person name="Puechmaille S.J."/>
            <person name="Fedrigo O."/>
            <person name="Jarvis E.D."/>
            <person name="Hiller M."/>
            <person name="Vernes S.C."/>
            <person name="Myers E.W."/>
            <person name="Teeling E.C."/>
        </authorList>
    </citation>
    <scope>NUCLEOTIDE SEQUENCE [LARGE SCALE GENOMIC DNA]</scope>
    <source>
        <strain evidence="1">MMyoMyo1</strain>
        <tissue evidence="1">Flight muscle</tissue>
    </source>
</reference>
<dbReference type="GO" id="GO:0003676">
    <property type="term" value="F:nucleic acid binding"/>
    <property type="evidence" value="ECO:0007669"/>
    <property type="project" value="InterPro"/>
</dbReference>
<evidence type="ECO:0000313" key="1">
    <source>
        <dbReference type="EMBL" id="KAF6359985.1"/>
    </source>
</evidence>
<sequence length="137" mass="15426">MINLNHTLIIKQPECARRHGKVILLHDNAPSHTSKPVKDTLKDLAWEVLTHPLYSPDLAPSETTCSDRWHTHFLSSTSKHTKKWEIGSLNGLPQNKKSSIGTVSTNNLKDGENVQLAMDIILNKALFMFLLKLSCFL</sequence>
<dbReference type="Gene3D" id="3.30.420.10">
    <property type="entry name" value="Ribonuclease H-like superfamily/Ribonuclease H"/>
    <property type="match status" value="1"/>
</dbReference>
<dbReference type="EMBL" id="JABWUV010000004">
    <property type="protein sequence ID" value="KAF6359985.1"/>
    <property type="molecule type" value="Genomic_DNA"/>
</dbReference>
<protein>
    <recommendedName>
        <fullName evidence="3">Mariner Mos1 transposase</fullName>
    </recommendedName>
</protein>
<evidence type="ECO:0000313" key="2">
    <source>
        <dbReference type="Proteomes" id="UP000527355"/>
    </source>
</evidence>
<dbReference type="PANTHER" id="PTHR46060">
    <property type="entry name" value="MARINER MOS1 TRANSPOSASE-LIKE PROTEIN"/>
    <property type="match status" value="1"/>
</dbReference>
<organism evidence="1 2">
    <name type="scientific">Myotis myotis</name>
    <name type="common">Greater mouse-eared bat</name>
    <name type="synonym">Vespertilio myotis</name>
    <dbReference type="NCBI Taxonomy" id="51298"/>
    <lineage>
        <taxon>Eukaryota</taxon>
        <taxon>Metazoa</taxon>
        <taxon>Chordata</taxon>
        <taxon>Craniata</taxon>
        <taxon>Vertebrata</taxon>
        <taxon>Euteleostomi</taxon>
        <taxon>Mammalia</taxon>
        <taxon>Eutheria</taxon>
        <taxon>Laurasiatheria</taxon>
        <taxon>Chiroptera</taxon>
        <taxon>Yangochiroptera</taxon>
        <taxon>Vespertilionidae</taxon>
        <taxon>Myotis</taxon>
    </lineage>
</organism>
<keyword evidence="2" id="KW-1185">Reference proteome</keyword>
<accession>A0A7J7YDN3</accession>
<dbReference type="PANTHER" id="PTHR46060:SF1">
    <property type="entry name" value="MARINER MOS1 TRANSPOSASE-LIKE PROTEIN"/>
    <property type="match status" value="1"/>
</dbReference>
<evidence type="ECO:0008006" key="3">
    <source>
        <dbReference type="Google" id="ProtNLM"/>
    </source>
</evidence>
<comment type="caution">
    <text evidence="1">The sequence shown here is derived from an EMBL/GenBank/DDBJ whole genome shotgun (WGS) entry which is preliminary data.</text>
</comment>
<name>A0A7J7YDN3_MYOMY</name>
<dbReference type="InterPro" id="IPR052709">
    <property type="entry name" value="Transposase-MT_Hybrid"/>
</dbReference>
<dbReference type="AlphaFoldDB" id="A0A7J7YDN3"/>